<evidence type="ECO:0000313" key="9">
    <source>
        <dbReference type="Proteomes" id="UP000682843"/>
    </source>
</evidence>
<feature type="transmembrane region" description="Helical" evidence="6">
    <location>
        <begin position="537"/>
        <end position="557"/>
    </location>
</feature>
<dbReference type="PANTHER" id="PTHR46577:SF1">
    <property type="entry name" value="HTH-TYPE TRANSCRIPTIONAL REGULATORY PROTEIN GABR"/>
    <property type="match status" value="1"/>
</dbReference>
<keyword evidence="2" id="KW-0663">Pyridoxal phosphate</keyword>
<keyword evidence="6" id="KW-1133">Transmembrane helix</keyword>
<dbReference type="InterPro" id="IPR051446">
    <property type="entry name" value="HTH_trans_reg/aminotransferase"/>
</dbReference>
<keyword evidence="8" id="KW-0808">Transferase</keyword>
<gene>
    <name evidence="8" type="ORF">RPMA_13585</name>
</gene>
<keyword evidence="5" id="KW-0804">Transcription</keyword>
<dbReference type="SUPFAM" id="SSF53383">
    <property type="entry name" value="PLP-dependent transferases"/>
    <property type="match status" value="1"/>
</dbReference>
<keyword evidence="6" id="KW-0812">Transmembrane</keyword>
<organism evidence="8 9">
    <name type="scientific">Tardiphaga alba</name>
    <dbReference type="NCBI Taxonomy" id="340268"/>
    <lineage>
        <taxon>Bacteria</taxon>
        <taxon>Pseudomonadati</taxon>
        <taxon>Pseudomonadota</taxon>
        <taxon>Alphaproteobacteria</taxon>
        <taxon>Hyphomicrobiales</taxon>
        <taxon>Nitrobacteraceae</taxon>
        <taxon>Tardiphaga</taxon>
    </lineage>
</organism>
<dbReference type="InterPro" id="IPR000524">
    <property type="entry name" value="Tscrpt_reg_HTH_GntR"/>
</dbReference>
<evidence type="ECO:0000256" key="3">
    <source>
        <dbReference type="ARBA" id="ARBA00023015"/>
    </source>
</evidence>
<evidence type="ECO:0000259" key="7">
    <source>
        <dbReference type="PROSITE" id="PS50949"/>
    </source>
</evidence>
<comment type="similarity">
    <text evidence="1">In the C-terminal section; belongs to the class-I pyridoxal-phosphate-dependent aminotransferase family.</text>
</comment>
<dbReference type="SMART" id="SM00345">
    <property type="entry name" value="HTH_GNTR"/>
    <property type="match status" value="1"/>
</dbReference>
<reference evidence="8 9" key="1">
    <citation type="submission" date="2019-02" db="EMBL/GenBank/DDBJ databases">
        <title>Emended description of the genus Rhodopseudomonas and description of Rhodopseudomonas albus sp. nov., a non-phototrophic, heavy-metal-tolerant bacterium isolated from garden soil.</title>
        <authorList>
            <person name="Bao Z."/>
            <person name="Cao W.W."/>
            <person name="Sato Y."/>
            <person name="Nishizawa T."/>
            <person name="Zhao J."/>
            <person name="Guo Y."/>
            <person name="Ohta H."/>
        </authorList>
    </citation>
    <scope>NUCLEOTIDE SEQUENCE [LARGE SCALE GENOMIC DNA]</scope>
    <source>
        <strain evidence="8 9">SK50-23</strain>
    </source>
</reference>
<dbReference type="GO" id="GO:0008483">
    <property type="term" value="F:transaminase activity"/>
    <property type="evidence" value="ECO:0007669"/>
    <property type="project" value="UniProtKB-KW"/>
</dbReference>
<dbReference type="SUPFAM" id="SSF46785">
    <property type="entry name" value="Winged helix' DNA-binding domain"/>
    <property type="match status" value="1"/>
</dbReference>
<dbReference type="Pfam" id="PF00155">
    <property type="entry name" value="Aminotran_1_2"/>
    <property type="match status" value="1"/>
</dbReference>
<dbReference type="CDD" id="cd00609">
    <property type="entry name" value="AAT_like"/>
    <property type="match status" value="1"/>
</dbReference>
<feature type="domain" description="HTH gntR-type" evidence="7">
    <location>
        <begin position="34"/>
        <end position="102"/>
    </location>
</feature>
<keyword evidence="4" id="KW-0238">DNA-binding</keyword>
<dbReference type="InterPro" id="IPR015424">
    <property type="entry name" value="PyrdxlP-dep_Trfase"/>
</dbReference>
<name>A0ABX8A8W6_9BRAD</name>
<dbReference type="InterPro" id="IPR036390">
    <property type="entry name" value="WH_DNA-bd_sf"/>
</dbReference>
<dbReference type="EMBL" id="CP036498">
    <property type="protein sequence ID" value="QUS39756.1"/>
    <property type="molecule type" value="Genomic_DNA"/>
</dbReference>
<dbReference type="Gene3D" id="1.10.10.10">
    <property type="entry name" value="Winged helix-like DNA-binding domain superfamily/Winged helix DNA-binding domain"/>
    <property type="match status" value="1"/>
</dbReference>
<dbReference type="CDD" id="cd07377">
    <property type="entry name" value="WHTH_GntR"/>
    <property type="match status" value="1"/>
</dbReference>
<evidence type="ECO:0000256" key="6">
    <source>
        <dbReference type="SAM" id="Phobius"/>
    </source>
</evidence>
<dbReference type="InterPro" id="IPR004839">
    <property type="entry name" value="Aminotransferase_I/II_large"/>
</dbReference>
<dbReference type="Proteomes" id="UP000682843">
    <property type="component" value="Chromosome"/>
</dbReference>
<proteinExistence type="inferred from homology"/>
<evidence type="ECO:0000256" key="1">
    <source>
        <dbReference type="ARBA" id="ARBA00005384"/>
    </source>
</evidence>
<dbReference type="InterPro" id="IPR015421">
    <property type="entry name" value="PyrdxlP-dep_Trfase_major"/>
</dbReference>
<sequence>MRKIPTNSRTMKSTPAVPHALPLDLDGAHIDRHASAPERLYQALRHAITSGTAKPGEALPPSRNLAEQAGFRRNAITDAYERLIADGFAVARVGSGTFVAERIPSAVDAKAPKRIAIIEPQRGTLALGCTDIDETALRRFRSFVGRRMRAFGSEHLHYGDPRGSRELRIAIANHLLSARGLRCDPDHIMLTSGTQHGLRIVLSAILKPGEQIWVEDPGYPAARKSIEHYGGKPVSVPVDDSGMIVAKGRSSAPHARAAYVTPSHQFPLGVQMAMPRRLELLDWARDAHAFVFEDDYDSEFRYDGAPLLSLAGIDHLRRVVYMGTFAKTLFPGLRIGYCALPENLIGPVAAARAAMDRFPATVMEGAIADMLNSGAFAANLRKMRGRYREARDALARTLTDASDGQLTVPVPSQGLHLVARFAATTPLEIAAQAKADAGVEGWLLADTYLRARPAPGFVLGFSGHPLRKLVTAAETLAKASAATLRAHQKVATKRRDGTRAGASTYGWRLLRFKNRTGVRRLHHQRPHGDFMSGNRNVLFLIIGALVVGIGVLGYNLYQEKKEPQGLQINVGPDGLKVQNK</sequence>
<evidence type="ECO:0000256" key="2">
    <source>
        <dbReference type="ARBA" id="ARBA00022898"/>
    </source>
</evidence>
<evidence type="ECO:0000256" key="4">
    <source>
        <dbReference type="ARBA" id="ARBA00023125"/>
    </source>
</evidence>
<dbReference type="Gene3D" id="3.40.640.10">
    <property type="entry name" value="Type I PLP-dependent aspartate aminotransferase-like (Major domain)"/>
    <property type="match status" value="1"/>
</dbReference>
<dbReference type="Pfam" id="PF00392">
    <property type="entry name" value="GntR"/>
    <property type="match status" value="1"/>
</dbReference>
<evidence type="ECO:0000256" key="5">
    <source>
        <dbReference type="ARBA" id="ARBA00023163"/>
    </source>
</evidence>
<keyword evidence="8" id="KW-0032">Aminotransferase</keyword>
<dbReference type="PROSITE" id="PS50949">
    <property type="entry name" value="HTH_GNTR"/>
    <property type="match status" value="1"/>
</dbReference>
<protein>
    <submittedName>
        <fullName evidence="8">PLP-dependent aminotransferase family protein</fullName>
    </submittedName>
</protein>
<keyword evidence="9" id="KW-1185">Reference proteome</keyword>
<dbReference type="InterPro" id="IPR036388">
    <property type="entry name" value="WH-like_DNA-bd_sf"/>
</dbReference>
<accession>A0ABX8A8W6</accession>
<keyword evidence="3" id="KW-0805">Transcription regulation</keyword>
<evidence type="ECO:0000313" key="8">
    <source>
        <dbReference type="EMBL" id="QUS39756.1"/>
    </source>
</evidence>
<dbReference type="PANTHER" id="PTHR46577">
    <property type="entry name" value="HTH-TYPE TRANSCRIPTIONAL REGULATORY PROTEIN GABR"/>
    <property type="match status" value="1"/>
</dbReference>
<keyword evidence="6" id="KW-0472">Membrane</keyword>